<dbReference type="SUPFAM" id="SSF102114">
    <property type="entry name" value="Radical SAM enzymes"/>
    <property type="match status" value="1"/>
</dbReference>
<name>A0ABU7PY66_9ACTN</name>
<gene>
    <name evidence="7" type="ORF">V2J94_19385</name>
</gene>
<dbReference type="InterPro" id="IPR007197">
    <property type="entry name" value="rSAM"/>
</dbReference>
<comment type="caution">
    <text evidence="7">The sequence shown here is derived from an EMBL/GenBank/DDBJ whole genome shotgun (WGS) entry which is preliminary data.</text>
</comment>
<reference evidence="7 8" key="1">
    <citation type="submission" date="2023-11" db="EMBL/GenBank/DDBJ databases">
        <title>30 novel species of actinomycetes from the DSMZ collection.</title>
        <authorList>
            <person name="Nouioui I."/>
        </authorList>
    </citation>
    <scope>NUCLEOTIDE SEQUENCE [LARGE SCALE GENOMIC DNA]</scope>
    <source>
        <strain evidence="7 8">DSM 41524</strain>
    </source>
</reference>
<dbReference type="InterPro" id="IPR058240">
    <property type="entry name" value="rSAM_sf"/>
</dbReference>
<organism evidence="7 8">
    <name type="scientific">Streptomyces asiaticus subsp. ignotus</name>
    <dbReference type="NCBI Taxonomy" id="3098222"/>
    <lineage>
        <taxon>Bacteria</taxon>
        <taxon>Bacillati</taxon>
        <taxon>Actinomycetota</taxon>
        <taxon>Actinomycetes</taxon>
        <taxon>Kitasatosporales</taxon>
        <taxon>Streptomycetaceae</taxon>
        <taxon>Streptomyces</taxon>
        <taxon>Streptomyces violaceusniger group</taxon>
    </lineage>
</organism>
<keyword evidence="4" id="KW-0411">Iron-sulfur</keyword>
<dbReference type="PANTHER" id="PTHR22960:SF0">
    <property type="entry name" value="MOLYBDENUM COFACTOR BIOSYNTHESIS PROTEIN 1"/>
    <property type="match status" value="1"/>
</dbReference>
<evidence type="ECO:0000256" key="3">
    <source>
        <dbReference type="ARBA" id="ARBA00023004"/>
    </source>
</evidence>
<sequence length="348" mass="38619">MTETAELPLTPTPTAPRGNVDWTALHNYAALRGQLRISFGPRCNIACWFCHNEGDVPPPLTRRDRSQQPRARSLCPEHYVTIITALMAAGLKRVYYTGGEPLASPLARPVLEQLPASGPDSSYTLITNGTRIRTHQDWLSRTPLDKVKISLHYFSDESFRAVANTRIGIAAVLDGIEAAREIFERVELNCLLLKDNAHEIRSILDFALERRLPVQFIELVGTDFNEARASSAIPADDTVAYLRTLTDDEHTEIAGVGQGRRVFRIDGIEVDVIHRNLGRHHVGQCGTCPLRPKCVEGFWALRVDHGGGLQPCLLREDLRLDLKPLLDDPARLAKCVAGHITAFTEGTL</sequence>
<dbReference type="PROSITE" id="PS51918">
    <property type="entry name" value="RADICAL_SAM"/>
    <property type="match status" value="1"/>
</dbReference>
<protein>
    <submittedName>
        <fullName evidence="7">Radical SAM protein</fullName>
    </submittedName>
</protein>
<evidence type="ECO:0000256" key="1">
    <source>
        <dbReference type="ARBA" id="ARBA00022691"/>
    </source>
</evidence>
<dbReference type="RefSeq" id="WP_330810084.1">
    <property type="nucleotide sequence ID" value="NZ_JAZBJO010000010.1"/>
</dbReference>
<dbReference type="PANTHER" id="PTHR22960">
    <property type="entry name" value="MOLYBDOPTERIN COFACTOR SYNTHESIS PROTEIN A"/>
    <property type="match status" value="1"/>
</dbReference>
<evidence type="ECO:0000313" key="8">
    <source>
        <dbReference type="Proteomes" id="UP001354709"/>
    </source>
</evidence>
<evidence type="ECO:0000256" key="4">
    <source>
        <dbReference type="ARBA" id="ARBA00023014"/>
    </source>
</evidence>
<dbReference type="CDD" id="cd01335">
    <property type="entry name" value="Radical_SAM"/>
    <property type="match status" value="1"/>
</dbReference>
<dbReference type="Gene3D" id="3.20.20.70">
    <property type="entry name" value="Aldolase class I"/>
    <property type="match status" value="1"/>
</dbReference>
<evidence type="ECO:0000256" key="2">
    <source>
        <dbReference type="ARBA" id="ARBA00022723"/>
    </source>
</evidence>
<keyword evidence="1" id="KW-0949">S-adenosyl-L-methionine</keyword>
<dbReference type="SFLD" id="SFLDS00029">
    <property type="entry name" value="Radical_SAM"/>
    <property type="match status" value="1"/>
</dbReference>
<dbReference type="SFLD" id="SFLDG01067">
    <property type="entry name" value="SPASM/twitch_domain_containing"/>
    <property type="match status" value="1"/>
</dbReference>
<keyword evidence="8" id="KW-1185">Reference proteome</keyword>
<dbReference type="Pfam" id="PF04055">
    <property type="entry name" value="Radical_SAM"/>
    <property type="match status" value="1"/>
</dbReference>
<evidence type="ECO:0000313" key="7">
    <source>
        <dbReference type="EMBL" id="MEE4594028.1"/>
    </source>
</evidence>
<evidence type="ECO:0000256" key="5">
    <source>
        <dbReference type="ARBA" id="ARBA00023150"/>
    </source>
</evidence>
<dbReference type="EMBL" id="JAZBJO010000010">
    <property type="protein sequence ID" value="MEE4594028.1"/>
    <property type="molecule type" value="Genomic_DNA"/>
</dbReference>
<accession>A0ABU7PY66</accession>
<feature type="domain" description="Radical SAM core" evidence="6">
    <location>
        <begin position="29"/>
        <end position="260"/>
    </location>
</feature>
<evidence type="ECO:0000259" key="6">
    <source>
        <dbReference type="PROSITE" id="PS51918"/>
    </source>
</evidence>
<keyword evidence="5" id="KW-0501">Molybdenum cofactor biosynthesis</keyword>
<keyword evidence="2" id="KW-0479">Metal-binding</keyword>
<dbReference type="InterPro" id="IPR050105">
    <property type="entry name" value="MoCo_biosynth_MoaA/MoaC"/>
</dbReference>
<dbReference type="InterPro" id="IPR013785">
    <property type="entry name" value="Aldolase_TIM"/>
</dbReference>
<dbReference type="Proteomes" id="UP001354709">
    <property type="component" value="Unassembled WGS sequence"/>
</dbReference>
<proteinExistence type="predicted"/>
<keyword evidence="3" id="KW-0408">Iron</keyword>